<evidence type="ECO:0000259" key="13">
    <source>
        <dbReference type="PROSITE" id="PS01225"/>
    </source>
</evidence>
<dbReference type="FunFam" id="2.10.25.10:FF:000063">
    <property type="entry name" value="Slit guidance ligand 2"/>
    <property type="match status" value="1"/>
</dbReference>
<feature type="disulfide bond" evidence="11">
    <location>
        <begin position="1376"/>
        <end position="1386"/>
    </location>
</feature>
<organism evidence="16 18">
    <name type="scientific">Biomphalaria glabrata</name>
    <name type="common">Bloodfluke planorb</name>
    <name type="synonym">Freshwater snail</name>
    <dbReference type="NCBI Taxonomy" id="6526"/>
    <lineage>
        <taxon>Eukaryota</taxon>
        <taxon>Metazoa</taxon>
        <taxon>Spiralia</taxon>
        <taxon>Lophotrochozoa</taxon>
        <taxon>Mollusca</taxon>
        <taxon>Gastropoda</taxon>
        <taxon>Heterobranchia</taxon>
        <taxon>Euthyneura</taxon>
        <taxon>Panpulmonata</taxon>
        <taxon>Hygrophila</taxon>
        <taxon>Lymnaeoidea</taxon>
        <taxon>Planorbidae</taxon>
        <taxon>Biomphalaria</taxon>
    </lineage>
</organism>
<dbReference type="PROSITE" id="PS01186">
    <property type="entry name" value="EGF_2"/>
    <property type="match status" value="7"/>
</dbReference>
<evidence type="ECO:0000256" key="8">
    <source>
        <dbReference type="ARBA" id="ARBA00022902"/>
    </source>
</evidence>
<keyword evidence="8" id="KW-0524">Neurogenesis</keyword>
<dbReference type="SUPFAM" id="SSF57184">
    <property type="entry name" value="Growth factor receptor domain"/>
    <property type="match status" value="1"/>
</dbReference>
<dbReference type="PANTHER" id="PTHR24369">
    <property type="entry name" value="ANTIGEN BSP, PUTATIVE-RELATED"/>
    <property type="match status" value="1"/>
</dbReference>
<dbReference type="SMART" id="SM00181">
    <property type="entry name" value="EGF"/>
    <property type="match status" value="7"/>
</dbReference>
<dbReference type="InterPro" id="IPR001611">
    <property type="entry name" value="Leu-rich_rpt"/>
</dbReference>
<gene>
    <name evidence="17 18 19" type="primary">LOC106054273</name>
</gene>
<dbReference type="GO" id="GO:0007399">
    <property type="term" value="P:nervous system development"/>
    <property type="evidence" value="ECO:0007669"/>
    <property type="project" value="UniProtKB-KW"/>
</dbReference>
<dbReference type="SMART" id="SM00082">
    <property type="entry name" value="LRRCT"/>
    <property type="match status" value="4"/>
</dbReference>
<dbReference type="Pfam" id="PF13855">
    <property type="entry name" value="LRR_8"/>
    <property type="match status" value="5"/>
</dbReference>
<feature type="signal peptide" evidence="12">
    <location>
        <begin position="1"/>
        <end position="35"/>
    </location>
</feature>
<dbReference type="GO" id="GO:0005509">
    <property type="term" value="F:calcium ion binding"/>
    <property type="evidence" value="ECO:0007669"/>
    <property type="project" value="InterPro"/>
</dbReference>
<dbReference type="SMART" id="SM00179">
    <property type="entry name" value="EGF_CA"/>
    <property type="match status" value="7"/>
</dbReference>
<feature type="chain" id="PRO_5044702632" evidence="12">
    <location>
        <begin position="36"/>
        <end position="1487"/>
    </location>
</feature>
<keyword evidence="10" id="KW-0325">Glycoprotein</keyword>
<keyword evidence="4 11" id="KW-0245">EGF-like domain</keyword>
<dbReference type="InterPro" id="IPR018097">
    <property type="entry name" value="EGF_Ca-bd_CS"/>
</dbReference>
<keyword evidence="2" id="KW-0217">Developmental protein</keyword>
<dbReference type="SUPFAM" id="SSF52058">
    <property type="entry name" value="L domain-like"/>
    <property type="match status" value="4"/>
</dbReference>
<feature type="domain" description="EGF-like" evidence="15">
    <location>
        <begin position="947"/>
        <end position="982"/>
    </location>
</feature>
<name>A0A9W2ZH45_BIOGL</name>
<dbReference type="SMART" id="SM00365">
    <property type="entry name" value="LRR_SD22"/>
    <property type="match status" value="9"/>
</dbReference>
<dbReference type="InterPro" id="IPR000152">
    <property type="entry name" value="EGF-type_Asp/Asn_hydroxyl_site"/>
</dbReference>
<evidence type="ECO:0000259" key="15">
    <source>
        <dbReference type="PROSITE" id="PS50026"/>
    </source>
</evidence>
<evidence type="ECO:0000313" key="18">
    <source>
        <dbReference type="RefSeq" id="XP_055874288.1"/>
    </source>
</evidence>
<evidence type="ECO:0000256" key="9">
    <source>
        <dbReference type="ARBA" id="ARBA00023157"/>
    </source>
</evidence>
<evidence type="ECO:0000256" key="3">
    <source>
        <dbReference type="ARBA" id="ARBA00022525"/>
    </source>
</evidence>
<dbReference type="RefSeq" id="XP_055874287.1">
    <property type="nucleotide sequence ID" value="XM_056018312.1"/>
</dbReference>
<evidence type="ECO:0000313" key="19">
    <source>
        <dbReference type="RefSeq" id="XP_055874289.1"/>
    </source>
</evidence>
<dbReference type="InterPro" id="IPR050541">
    <property type="entry name" value="LRR_TM_domain-containing"/>
</dbReference>
<dbReference type="PROSITE" id="PS50025">
    <property type="entry name" value="LAM_G_DOMAIN"/>
    <property type="match status" value="1"/>
</dbReference>
<feature type="domain" description="EGF-like" evidence="15">
    <location>
        <begin position="1061"/>
        <end position="1099"/>
    </location>
</feature>
<dbReference type="FunFam" id="3.80.10.10:FF:000032">
    <property type="entry name" value="Slit homolog 2 (Drosophila)"/>
    <property type="match status" value="1"/>
</dbReference>
<reference evidence="17 18" key="1">
    <citation type="submission" date="2025-04" db="UniProtKB">
        <authorList>
            <consortium name="RefSeq"/>
        </authorList>
    </citation>
    <scope>IDENTIFICATION</scope>
</reference>
<dbReference type="GO" id="GO:0005576">
    <property type="term" value="C:extracellular region"/>
    <property type="evidence" value="ECO:0007669"/>
    <property type="project" value="UniProtKB-SubCell"/>
</dbReference>
<evidence type="ECO:0000256" key="12">
    <source>
        <dbReference type="SAM" id="SignalP"/>
    </source>
</evidence>
<dbReference type="PROSITE" id="PS51450">
    <property type="entry name" value="LRR"/>
    <property type="match status" value="7"/>
</dbReference>
<dbReference type="SMART" id="SM00282">
    <property type="entry name" value="LamG"/>
    <property type="match status" value="1"/>
</dbReference>
<keyword evidence="7" id="KW-0677">Repeat</keyword>
<dbReference type="Gene3D" id="3.80.10.10">
    <property type="entry name" value="Ribonuclease Inhibitor"/>
    <property type="match status" value="5"/>
</dbReference>
<evidence type="ECO:0000256" key="10">
    <source>
        <dbReference type="ARBA" id="ARBA00023180"/>
    </source>
</evidence>
<feature type="domain" description="Laminin G" evidence="14">
    <location>
        <begin position="1194"/>
        <end position="1376"/>
    </location>
</feature>
<dbReference type="Gene3D" id="2.10.25.10">
    <property type="entry name" value="Laminin"/>
    <property type="match status" value="7"/>
</dbReference>
<dbReference type="InterPro" id="IPR013032">
    <property type="entry name" value="EGF-like_CS"/>
</dbReference>
<dbReference type="SUPFAM" id="SSF57196">
    <property type="entry name" value="EGF/Laminin"/>
    <property type="match status" value="3"/>
</dbReference>
<dbReference type="InterPro" id="IPR000372">
    <property type="entry name" value="LRRNT"/>
</dbReference>
<proteinExistence type="predicted"/>
<evidence type="ECO:0000256" key="2">
    <source>
        <dbReference type="ARBA" id="ARBA00022473"/>
    </source>
</evidence>
<evidence type="ECO:0000256" key="11">
    <source>
        <dbReference type="PROSITE-ProRule" id="PRU00076"/>
    </source>
</evidence>
<dbReference type="OrthoDB" id="283575at2759"/>
<comment type="caution">
    <text evidence="11">Lacks conserved residue(s) required for the propagation of feature annotation.</text>
</comment>
<accession>A0A9W2ZH45</accession>
<dbReference type="PROSITE" id="PS01187">
    <property type="entry name" value="EGF_CA"/>
    <property type="match status" value="2"/>
</dbReference>
<keyword evidence="3" id="KW-0964">Secreted</keyword>
<keyword evidence="6 12" id="KW-0732">Signal</keyword>
<evidence type="ECO:0000259" key="14">
    <source>
        <dbReference type="PROSITE" id="PS50025"/>
    </source>
</evidence>
<feature type="domain" description="EGF-like" evidence="15">
    <location>
        <begin position="1023"/>
        <end position="1059"/>
    </location>
</feature>
<feature type="disulfide bond" evidence="11">
    <location>
        <begin position="1049"/>
        <end position="1058"/>
    </location>
</feature>
<evidence type="ECO:0000256" key="1">
    <source>
        <dbReference type="ARBA" id="ARBA00004613"/>
    </source>
</evidence>
<feature type="disulfide bond" evidence="11">
    <location>
        <begin position="1127"/>
        <end position="1136"/>
    </location>
</feature>
<feature type="disulfide bond" evidence="11">
    <location>
        <begin position="972"/>
        <end position="981"/>
    </location>
</feature>
<dbReference type="Gene3D" id="2.60.120.200">
    <property type="match status" value="1"/>
</dbReference>
<dbReference type="PROSITE" id="PS00010">
    <property type="entry name" value="ASX_HYDROXYL"/>
    <property type="match status" value="2"/>
</dbReference>
<dbReference type="SUPFAM" id="SSF49899">
    <property type="entry name" value="Concanavalin A-like lectins/glucanases"/>
    <property type="match status" value="1"/>
</dbReference>
<dbReference type="FunFam" id="2.10.25.10:FF:000095">
    <property type="entry name" value="Notch, isoform B"/>
    <property type="match status" value="1"/>
</dbReference>
<evidence type="ECO:0000256" key="6">
    <source>
        <dbReference type="ARBA" id="ARBA00022729"/>
    </source>
</evidence>
<dbReference type="InterPro" id="IPR013320">
    <property type="entry name" value="ConA-like_dom_sf"/>
</dbReference>
<dbReference type="Pfam" id="PF01462">
    <property type="entry name" value="LRRNT"/>
    <property type="match status" value="3"/>
</dbReference>
<dbReference type="InterPro" id="IPR000483">
    <property type="entry name" value="Cys-rich_flank_reg_C"/>
</dbReference>
<dbReference type="InterPro" id="IPR000742">
    <property type="entry name" value="EGF"/>
</dbReference>
<dbReference type="FunFam" id="3.80.10.10:FF:000002">
    <property type="entry name" value="Slit guidance ligand 2"/>
    <property type="match status" value="2"/>
</dbReference>
<comment type="subcellular location">
    <subcellularLocation>
        <location evidence="1">Secreted</location>
    </subcellularLocation>
</comment>
<evidence type="ECO:0000256" key="4">
    <source>
        <dbReference type="ARBA" id="ARBA00022536"/>
    </source>
</evidence>
<dbReference type="Proteomes" id="UP001165740">
    <property type="component" value="Chromosome 1"/>
</dbReference>
<dbReference type="SMART" id="SM00013">
    <property type="entry name" value="LRRNT"/>
    <property type="match status" value="4"/>
</dbReference>
<dbReference type="Pfam" id="PF00560">
    <property type="entry name" value="LRR_1"/>
    <property type="match status" value="1"/>
</dbReference>
<keyword evidence="5" id="KW-0433">Leucine-rich repeat</keyword>
<dbReference type="InterPro" id="IPR006207">
    <property type="entry name" value="Cys_knot_C"/>
</dbReference>
<evidence type="ECO:0000256" key="5">
    <source>
        <dbReference type="ARBA" id="ARBA00022614"/>
    </source>
</evidence>
<keyword evidence="9 11" id="KW-1015">Disulfide bond</keyword>
<feature type="disulfide bond" evidence="11">
    <location>
        <begin position="1089"/>
        <end position="1098"/>
    </location>
</feature>
<dbReference type="PROSITE" id="PS00022">
    <property type="entry name" value="EGF_1"/>
    <property type="match status" value="7"/>
</dbReference>
<evidence type="ECO:0000256" key="7">
    <source>
        <dbReference type="ARBA" id="ARBA00022737"/>
    </source>
</evidence>
<dbReference type="Pfam" id="PF01463">
    <property type="entry name" value="LRRCT"/>
    <property type="match status" value="2"/>
</dbReference>
<dbReference type="Pfam" id="PF00008">
    <property type="entry name" value="EGF"/>
    <property type="match status" value="5"/>
</dbReference>
<sequence length="1487" mass="166919">MARWAPGYIYSVRRPACALGALVVLLLLLISPACGFGQEKCPRECDCRSRGFVDCSFRNLNFVPKGIPKTVIRLDLQGNNLTVIRKTDLQGLANLRILQLLDNQIQTVEKGAFQDLTSVIRLRLDRNELRTLPDFLFASMTKLERLDLSYNNIQYIGKKTLKSSTLLKNLQLDHNQIVCISDAAIRHLKNMEILTLSNNNMTSVSSNLFENMKLLRVLRINDNKLVCDCHMAWFARWLRKNPTLALFTECHQPLHLRNAEIAELQDIDFKCDATFENRHAVECVEENLCPRQCRCSEGVVDCRDKGLTQIPENIPESAVEIRLEENHITQIPARAFADLTNLKRIDLGNNQISHIAPDAFTGLSSLSSLVLYGNKIKDLPLGVFNGLTSLQLLLLNANKISCVRVDAFKDLVNLNLLSLYDNNIQSLANGTFSPLIKIQTIHLARNPFICDCNLKWLAHYLEKSPVETSGVRCLTPKRVRKQKINQLKPEKFKCKGSDHHRTKNAGICLIDRECPAKCVCTGTTVDCSKRELTDIPEDIPMYTTDLKLGSNKILRIKADGLFKRLPNLQKLDLNDNEIHEIEDGAFDNADKLTDLQLSSNDISQLTSKVFQGLTNVNTLMLRGNKISCINNSTFTETPKLQQLSLYDNQIRCIMKSSFDRLHYLSTLNLMSNPFTCNCHLEWLSDWLKTRKIITGTPTCTAPQPVKDKTLIELSPKDFVCEENNELGCHVGIQPCCPDSNMVVVENSCDTRAYCPPKCTCTGTIVRCSHQQLTEIPKYIPPDTTELYLDENAITKVPYDIGLLINLKRLDISYNKIVTLPAKIFSNLTQLSTLILSYNNLQCIADSSFANMQNLRILSLHENNISTIPYGTFDSLKSLSHLALGGNPLFCDCKLKWLSDWIKRDYIEPGIASCSGPPNMKSKLLLSSPSSYFECKGDPDPIIAQKCDVCLTNPCKNSGKCTTVEFKSFSCACAPGFHGDDCDQKIDACFGNPCHNGGKCQVLDHGRFRCQCLKGFEGDRCETNIDDCVSNRCQHNATCVDEIESYSCRCKEGYTGKWCEHTIPFCKEGYNYCVNGATCVAKTAGYSCECAPGFTGKNCSQNIDDCKSHACLNGASCVDGLDSYSCMCSPGYSGRFCEIAPLLDLVPLPSSQDSAPACRLHECQNNAMCYQPAGSPDYKCKCPQGFEGKKCEKLSSLTFKEKDSYVKLMKIDFRMETNITIVFSTKSHNGILLYAGEQQHVSVELFRGRIKVSFDIGNYPGSTMYSYERVDDGLTHQVTMIIFQKNFTMSIDSSNVSRTVTNEGSRTHLDLQDPLYIGGLPSALNAQAFKKWHIKDSSSFIGCFHKVVINNKQVDLLTSNERFKVIPGCETVSQNPCLNHLCEHGQCKPRRRKPGYRCKCNRGYSGTYCDRVPSCKTTVFKDIFIDPVTKCKSSTRIKFRRCEGICNTGFCCNPKKIKNRKVRLTCEDKSSFIYDLPIIRKCACKKCD</sequence>
<dbReference type="InterPro" id="IPR032675">
    <property type="entry name" value="LRR_dom_sf"/>
</dbReference>
<dbReference type="CDD" id="cd00110">
    <property type="entry name" value="LamG"/>
    <property type="match status" value="1"/>
</dbReference>
<dbReference type="FunFam" id="2.10.25.10:FF:000045">
    <property type="entry name" value="Slit guidance ligand 2"/>
    <property type="match status" value="2"/>
</dbReference>
<feature type="domain" description="EGF-like" evidence="15">
    <location>
        <begin position="984"/>
        <end position="1021"/>
    </location>
</feature>
<feature type="disulfide bond" evidence="11">
    <location>
        <begin position="1162"/>
        <end position="1179"/>
    </location>
</feature>
<dbReference type="Pfam" id="PF12661">
    <property type="entry name" value="hEGF"/>
    <property type="match status" value="1"/>
</dbReference>
<dbReference type="PROSITE" id="PS01225">
    <property type="entry name" value="CTCK_2"/>
    <property type="match status" value="1"/>
</dbReference>
<dbReference type="InterPro" id="IPR009030">
    <property type="entry name" value="Growth_fac_rcpt_cys_sf"/>
</dbReference>
<feature type="domain" description="EGF-like" evidence="15">
    <location>
        <begin position="1101"/>
        <end position="1137"/>
    </location>
</feature>
<dbReference type="RefSeq" id="XP_055874289.1">
    <property type="nucleotide sequence ID" value="XM_056018314.1"/>
</dbReference>
<feature type="domain" description="CTCK" evidence="13">
    <location>
        <begin position="1408"/>
        <end position="1487"/>
    </location>
</feature>
<dbReference type="PROSITE" id="PS50026">
    <property type="entry name" value="EGF_3"/>
    <property type="match status" value="7"/>
</dbReference>
<dbReference type="InterPro" id="IPR001791">
    <property type="entry name" value="Laminin_G"/>
</dbReference>
<dbReference type="RefSeq" id="XP_055874288.1">
    <property type="nucleotide sequence ID" value="XM_056018313.1"/>
</dbReference>
<dbReference type="OMA" id="ETKCQNN"/>
<dbReference type="InterPro" id="IPR001881">
    <property type="entry name" value="EGF-like_Ca-bd_dom"/>
</dbReference>
<feature type="disulfide bond" evidence="11">
    <location>
        <begin position="1399"/>
        <end position="1408"/>
    </location>
</feature>
<feature type="disulfide bond" evidence="11">
    <location>
        <begin position="1181"/>
        <end position="1190"/>
    </location>
</feature>
<dbReference type="CDD" id="cd00054">
    <property type="entry name" value="EGF_CA"/>
    <property type="match status" value="6"/>
</dbReference>
<feature type="disulfide bond" evidence="11">
    <location>
        <begin position="1011"/>
        <end position="1020"/>
    </location>
</feature>
<dbReference type="FunFam" id="3.80.10.10:FF:000004">
    <property type="entry name" value="Slit guidance ligand 2"/>
    <property type="match status" value="1"/>
</dbReference>
<evidence type="ECO:0000313" key="16">
    <source>
        <dbReference type="Proteomes" id="UP001165740"/>
    </source>
</evidence>
<feature type="domain" description="EGF-like" evidence="15">
    <location>
        <begin position="1153"/>
        <end position="1191"/>
    </location>
</feature>
<keyword evidence="16" id="KW-1185">Reference proteome</keyword>
<dbReference type="GO" id="GO:0005886">
    <property type="term" value="C:plasma membrane"/>
    <property type="evidence" value="ECO:0007669"/>
    <property type="project" value="TreeGrafter"/>
</dbReference>
<dbReference type="SMART" id="SM00369">
    <property type="entry name" value="LRR_TYP"/>
    <property type="match status" value="17"/>
</dbReference>
<dbReference type="PANTHER" id="PTHR24369:SF210">
    <property type="entry name" value="CHAOPTIN-RELATED"/>
    <property type="match status" value="1"/>
</dbReference>
<dbReference type="InterPro" id="IPR003591">
    <property type="entry name" value="Leu-rich_rpt_typical-subtyp"/>
</dbReference>
<dbReference type="SMART" id="SM00041">
    <property type="entry name" value="CT"/>
    <property type="match status" value="1"/>
</dbReference>
<feature type="domain" description="EGF-like" evidence="15">
    <location>
        <begin position="1372"/>
        <end position="1409"/>
    </location>
</feature>
<evidence type="ECO:0000313" key="17">
    <source>
        <dbReference type="RefSeq" id="XP_055874287.1"/>
    </source>
</evidence>
<dbReference type="Pfam" id="PF00054">
    <property type="entry name" value="Laminin_G_1"/>
    <property type="match status" value="1"/>
</dbReference>
<protein>
    <submittedName>
        <fullName evidence="17 18">Slit homolog 2 protein-like isoform X1</fullName>
    </submittedName>
</protein>
<dbReference type="GeneID" id="106054273"/>